<dbReference type="GO" id="GO:0006950">
    <property type="term" value="P:response to stress"/>
    <property type="evidence" value="ECO:0007669"/>
    <property type="project" value="TreeGrafter"/>
</dbReference>
<dbReference type="Pfam" id="PF12802">
    <property type="entry name" value="MarR_2"/>
    <property type="match status" value="1"/>
</dbReference>
<dbReference type="Gene3D" id="3.40.630.30">
    <property type="match status" value="1"/>
</dbReference>
<dbReference type="PANTHER" id="PTHR33164:SF43">
    <property type="entry name" value="HTH-TYPE TRANSCRIPTIONAL REPRESSOR YETL"/>
    <property type="match status" value="1"/>
</dbReference>
<protein>
    <submittedName>
        <fullName evidence="3">Bifunctional helix-turn-helix transcriptional regulator/GNAT family N-acetyltransferase</fullName>
    </submittedName>
</protein>
<dbReference type="InterPro" id="IPR036388">
    <property type="entry name" value="WH-like_DNA-bd_sf"/>
</dbReference>
<dbReference type="PROSITE" id="PS50995">
    <property type="entry name" value="HTH_MARR_2"/>
    <property type="match status" value="1"/>
</dbReference>
<dbReference type="EMBL" id="JABFCX010000003">
    <property type="protein sequence ID" value="NNU17513.1"/>
    <property type="molecule type" value="Genomic_DNA"/>
</dbReference>
<dbReference type="Proteomes" id="UP000536835">
    <property type="component" value="Unassembled WGS sequence"/>
</dbReference>
<proteinExistence type="predicted"/>
<dbReference type="SUPFAM" id="SSF55729">
    <property type="entry name" value="Acyl-CoA N-acyltransferases (Nat)"/>
    <property type="match status" value="1"/>
</dbReference>
<feature type="domain" description="HTH marR-type" evidence="1">
    <location>
        <begin position="6"/>
        <end position="144"/>
    </location>
</feature>
<reference evidence="3 4" key="1">
    <citation type="submission" date="2020-05" db="EMBL/GenBank/DDBJ databases">
        <title>Parvularcula mediterraneae sp. nov., isolated from polypropylene straw from shallow seawater of the seashore of Laganas in Zakynthos island, Greece.</title>
        <authorList>
            <person name="Szabo I."/>
            <person name="Al-Omari J."/>
            <person name="Rado J."/>
            <person name="Szerdahelyi G.S."/>
        </authorList>
    </citation>
    <scope>NUCLEOTIDE SEQUENCE [LARGE SCALE GENOMIC DNA]</scope>
    <source>
        <strain evidence="3 4">ZS-1/3</strain>
    </source>
</reference>
<dbReference type="InterPro" id="IPR039422">
    <property type="entry name" value="MarR/SlyA-like"/>
</dbReference>
<feature type="domain" description="N-acetyltransferase" evidence="2">
    <location>
        <begin position="156"/>
        <end position="311"/>
    </location>
</feature>
<keyword evidence="4" id="KW-1185">Reference proteome</keyword>
<dbReference type="PANTHER" id="PTHR33164">
    <property type="entry name" value="TRANSCRIPTIONAL REGULATOR, MARR FAMILY"/>
    <property type="match status" value="1"/>
</dbReference>
<dbReference type="AlphaFoldDB" id="A0A7Y3W6G5"/>
<dbReference type="InterPro" id="IPR036390">
    <property type="entry name" value="WH_DNA-bd_sf"/>
</dbReference>
<dbReference type="GO" id="GO:0016747">
    <property type="term" value="F:acyltransferase activity, transferring groups other than amino-acyl groups"/>
    <property type="evidence" value="ECO:0007669"/>
    <property type="project" value="InterPro"/>
</dbReference>
<dbReference type="CDD" id="cd04301">
    <property type="entry name" value="NAT_SF"/>
    <property type="match status" value="1"/>
</dbReference>
<dbReference type="PROSITE" id="PS51186">
    <property type="entry name" value="GNAT"/>
    <property type="match status" value="1"/>
</dbReference>
<dbReference type="InterPro" id="IPR016181">
    <property type="entry name" value="Acyl_CoA_acyltransferase"/>
</dbReference>
<gene>
    <name evidence="3" type="ORF">HK107_14365</name>
</gene>
<comment type="caution">
    <text evidence="3">The sequence shown here is derived from an EMBL/GenBank/DDBJ whole genome shotgun (WGS) entry which is preliminary data.</text>
</comment>
<dbReference type="Pfam" id="PF00583">
    <property type="entry name" value="Acetyltransf_1"/>
    <property type="match status" value="1"/>
</dbReference>
<evidence type="ECO:0000259" key="2">
    <source>
        <dbReference type="PROSITE" id="PS51186"/>
    </source>
</evidence>
<evidence type="ECO:0000259" key="1">
    <source>
        <dbReference type="PROSITE" id="PS50995"/>
    </source>
</evidence>
<dbReference type="SMART" id="SM00347">
    <property type="entry name" value="HTH_MARR"/>
    <property type="match status" value="1"/>
</dbReference>
<sequence>MKDLGHLALASRLKRLAEALLADASKIHSESGEVLQPGQFPLIAALDRYGPMSVNDLADTLGVSQPATTRAASEAVKIGLVASGQAENDKRVRELSLTDEGRDCVDRLKRSMWPRVEAAARDLTQGLSGDILENVTEIERRLKDQSMLERVRGNTLRILHYTDDIAHHFHDINMEWLSAMFTIEQRDEDLLKRPRKNIIDKGGLIFFVQDGEAGIVGTCALERQADGFTELTKMGVRSSARRNGAGEFLLRFVLEHTRQLGWRDKLFLLSNERNTAALKLYEKLGFEQDGEIMERFGGRYDRCDVAMRFRE</sequence>
<dbReference type="GO" id="GO:0003700">
    <property type="term" value="F:DNA-binding transcription factor activity"/>
    <property type="evidence" value="ECO:0007669"/>
    <property type="project" value="InterPro"/>
</dbReference>
<evidence type="ECO:0000313" key="3">
    <source>
        <dbReference type="EMBL" id="NNU17513.1"/>
    </source>
</evidence>
<dbReference type="InterPro" id="IPR000182">
    <property type="entry name" value="GNAT_dom"/>
</dbReference>
<accession>A0A7Y3W6G5</accession>
<name>A0A7Y3W6G5_9PROT</name>
<evidence type="ECO:0000313" key="4">
    <source>
        <dbReference type="Proteomes" id="UP000536835"/>
    </source>
</evidence>
<dbReference type="SUPFAM" id="SSF46785">
    <property type="entry name" value="Winged helix' DNA-binding domain"/>
    <property type="match status" value="1"/>
</dbReference>
<keyword evidence="3" id="KW-0808">Transferase</keyword>
<dbReference type="Gene3D" id="1.10.10.10">
    <property type="entry name" value="Winged helix-like DNA-binding domain superfamily/Winged helix DNA-binding domain"/>
    <property type="match status" value="1"/>
</dbReference>
<organism evidence="3 4">
    <name type="scientific">Parvularcula mediterranea</name>
    <dbReference type="NCBI Taxonomy" id="2732508"/>
    <lineage>
        <taxon>Bacteria</taxon>
        <taxon>Pseudomonadati</taxon>
        <taxon>Pseudomonadota</taxon>
        <taxon>Alphaproteobacteria</taxon>
        <taxon>Parvularculales</taxon>
        <taxon>Parvularculaceae</taxon>
        <taxon>Parvularcula</taxon>
    </lineage>
</organism>
<dbReference type="InterPro" id="IPR000835">
    <property type="entry name" value="HTH_MarR-typ"/>
</dbReference>